<dbReference type="InterPro" id="IPR001932">
    <property type="entry name" value="PPM-type_phosphatase-like_dom"/>
</dbReference>
<name>A0A8S1IT72_9CHLO</name>
<dbReference type="EMBL" id="CAJHUC010000607">
    <property type="protein sequence ID" value="CAD7697129.1"/>
    <property type="molecule type" value="Genomic_DNA"/>
</dbReference>
<protein>
    <recommendedName>
        <fullName evidence="2">PPM-type phosphatase domain-containing protein</fullName>
    </recommendedName>
</protein>
<sequence length="362" mass="37855">MKGTVVAGERGVGPLRCWPGGQAVSRSIGDIKAGESILPCPHVFQAIVPLTGARLTMASDGVWDSLHWEDAARLARSSAIGHAAAAVVNEAARRCNGPLPEDASALVLDLIPGRRGDFSKVVKERAGGADGRRWGRGLSLYSCVCGAQRPTADACAFDKLRVVATADGLEAADSETDACKRRRECGRELARGRSSEWRPVGDSALSFDTGKIVGTGSAELGLSLDDRVVVASGGSPHWPGARRAHDSAGSSPTSSDESIRADPRRGARAKRPTRSSSHSLQSIALKASNGDRPFSFLYKSPVAGGQAGSQAGGGKKATALFQLATILKRLSCEFSPERRACEAPAQGAQLRSGSQRCKTGAW</sequence>
<evidence type="ECO:0000259" key="2">
    <source>
        <dbReference type="Pfam" id="PF00481"/>
    </source>
</evidence>
<evidence type="ECO:0000313" key="4">
    <source>
        <dbReference type="Proteomes" id="UP000708148"/>
    </source>
</evidence>
<keyword evidence="4" id="KW-1185">Reference proteome</keyword>
<feature type="domain" description="PPM-type phosphatase" evidence="2">
    <location>
        <begin position="23"/>
        <end position="81"/>
    </location>
</feature>
<reference evidence="3" key="1">
    <citation type="submission" date="2020-12" db="EMBL/GenBank/DDBJ databases">
        <authorList>
            <person name="Iha C."/>
        </authorList>
    </citation>
    <scope>NUCLEOTIDE SEQUENCE</scope>
</reference>
<feature type="region of interest" description="Disordered" evidence="1">
    <location>
        <begin position="233"/>
        <end position="281"/>
    </location>
</feature>
<evidence type="ECO:0000256" key="1">
    <source>
        <dbReference type="SAM" id="MobiDB-lite"/>
    </source>
</evidence>
<gene>
    <name evidence="3" type="ORF">OSTQU699_LOCUS2490</name>
</gene>
<dbReference type="Pfam" id="PF00481">
    <property type="entry name" value="PP2C"/>
    <property type="match status" value="1"/>
</dbReference>
<organism evidence="3 4">
    <name type="scientific">Ostreobium quekettii</name>
    <dbReference type="NCBI Taxonomy" id="121088"/>
    <lineage>
        <taxon>Eukaryota</taxon>
        <taxon>Viridiplantae</taxon>
        <taxon>Chlorophyta</taxon>
        <taxon>core chlorophytes</taxon>
        <taxon>Ulvophyceae</taxon>
        <taxon>TCBD clade</taxon>
        <taxon>Bryopsidales</taxon>
        <taxon>Ostreobineae</taxon>
        <taxon>Ostreobiaceae</taxon>
        <taxon>Ostreobium</taxon>
    </lineage>
</organism>
<dbReference type="Proteomes" id="UP000708148">
    <property type="component" value="Unassembled WGS sequence"/>
</dbReference>
<accession>A0A8S1IT72</accession>
<dbReference type="Gene3D" id="3.60.40.10">
    <property type="entry name" value="PPM-type phosphatase domain"/>
    <property type="match status" value="1"/>
</dbReference>
<proteinExistence type="predicted"/>
<dbReference type="SUPFAM" id="SSF81606">
    <property type="entry name" value="PP2C-like"/>
    <property type="match status" value="1"/>
</dbReference>
<dbReference type="AlphaFoldDB" id="A0A8S1IT72"/>
<dbReference type="InterPro" id="IPR036457">
    <property type="entry name" value="PPM-type-like_dom_sf"/>
</dbReference>
<comment type="caution">
    <text evidence="3">The sequence shown here is derived from an EMBL/GenBank/DDBJ whole genome shotgun (WGS) entry which is preliminary data.</text>
</comment>
<evidence type="ECO:0000313" key="3">
    <source>
        <dbReference type="EMBL" id="CAD7697129.1"/>
    </source>
</evidence>